<evidence type="ECO:0000313" key="3">
    <source>
        <dbReference type="Proteomes" id="UP000031532"/>
    </source>
</evidence>
<dbReference type="SMART" id="SM00530">
    <property type="entry name" value="HTH_XRE"/>
    <property type="match status" value="1"/>
</dbReference>
<dbReference type="Pfam" id="PF13443">
    <property type="entry name" value="HTH_26"/>
    <property type="match status" value="1"/>
</dbReference>
<keyword evidence="3" id="KW-1185">Reference proteome</keyword>
<dbReference type="EMBL" id="JTJC03000001">
    <property type="protein sequence ID" value="NHC33800.1"/>
    <property type="molecule type" value="Genomic_DNA"/>
</dbReference>
<name>A0A9X5E1S4_9CYAN</name>
<dbReference type="SUPFAM" id="SSF47413">
    <property type="entry name" value="lambda repressor-like DNA-binding domains"/>
    <property type="match status" value="1"/>
</dbReference>
<dbReference type="OrthoDB" id="489455at2"/>
<evidence type="ECO:0000259" key="1">
    <source>
        <dbReference type="SMART" id="SM00530"/>
    </source>
</evidence>
<accession>A0A9X5E1S4</accession>
<reference evidence="2 3" key="1">
    <citation type="journal article" date="2015" name="Genome Announc.">
        <title>Draft Genome Sequence of the Terrestrial Cyanobacterium Scytonema millei VB511283, Isolated from Eastern India.</title>
        <authorList>
            <person name="Sen D."/>
            <person name="Chandrababunaidu M.M."/>
            <person name="Singh D."/>
            <person name="Sanghi N."/>
            <person name="Ghorai A."/>
            <person name="Mishra G.P."/>
            <person name="Madduluri M."/>
            <person name="Adhikary S.P."/>
            <person name="Tripathy S."/>
        </authorList>
    </citation>
    <scope>NUCLEOTIDE SEQUENCE [LARGE SCALE GENOMIC DNA]</scope>
    <source>
        <strain evidence="2 3">VB511283</strain>
    </source>
</reference>
<sequence>MMSNTLRDFCEKRGTTLFKLATAIGVSPSNLYRLGKHTEQLPSLELIDKILNLYPDASIDDLIKHVRDTDAS</sequence>
<dbReference type="CDD" id="cd00093">
    <property type="entry name" value="HTH_XRE"/>
    <property type="match status" value="1"/>
</dbReference>
<dbReference type="AlphaFoldDB" id="A0A9X5E1S4"/>
<organism evidence="2 3">
    <name type="scientific">Scytonema millei VB511283</name>
    <dbReference type="NCBI Taxonomy" id="1245923"/>
    <lineage>
        <taxon>Bacteria</taxon>
        <taxon>Bacillati</taxon>
        <taxon>Cyanobacteriota</taxon>
        <taxon>Cyanophyceae</taxon>
        <taxon>Nostocales</taxon>
        <taxon>Scytonemataceae</taxon>
        <taxon>Scytonema</taxon>
    </lineage>
</organism>
<feature type="domain" description="HTH cro/C1-type" evidence="1">
    <location>
        <begin position="5"/>
        <end position="62"/>
    </location>
</feature>
<dbReference type="InterPro" id="IPR010982">
    <property type="entry name" value="Lambda_DNA-bd_dom_sf"/>
</dbReference>
<protein>
    <submittedName>
        <fullName evidence="2">Helix-turn-helix transcriptional regulator</fullName>
    </submittedName>
</protein>
<dbReference type="RefSeq" id="WP_132866578.1">
    <property type="nucleotide sequence ID" value="NZ_JTJC03000001.1"/>
</dbReference>
<evidence type="ECO:0000313" key="2">
    <source>
        <dbReference type="EMBL" id="NHC33800.1"/>
    </source>
</evidence>
<dbReference type="Proteomes" id="UP000031532">
    <property type="component" value="Unassembled WGS sequence"/>
</dbReference>
<comment type="caution">
    <text evidence="2">The sequence shown here is derived from an EMBL/GenBank/DDBJ whole genome shotgun (WGS) entry which is preliminary data.</text>
</comment>
<dbReference type="GO" id="GO:0003677">
    <property type="term" value="F:DNA binding"/>
    <property type="evidence" value="ECO:0007669"/>
    <property type="project" value="InterPro"/>
</dbReference>
<proteinExistence type="predicted"/>
<dbReference type="Gene3D" id="1.10.260.40">
    <property type="entry name" value="lambda repressor-like DNA-binding domains"/>
    <property type="match status" value="1"/>
</dbReference>
<dbReference type="InterPro" id="IPR001387">
    <property type="entry name" value="Cro/C1-type_HTH"/>
</dbReference>
<gene>
    <name evidence="2" type="ORF">QH73_0003835</name>
</gene>